<keyword evidence="1" id="KW-0808">Transferase</keyword>
<evidence type="ECO:0000313" key="1">
    <source>
        <dbReference type="EMBL" id="KAH6627529.1"/>
    </source>
</evidence>
<sequence length="332" mass="36170">MASQTGSNPPPSPTSSESEPETVLPADSLPAQQEAEEPLNDEQDSGYEHDNASSTVSLPPAVLDYRTLHGRRFHSTRHTNARYWTPNDELHCEAADLMHDCITLVHDGGLFKAPLQDGLERVLDVGTGTGQWAIDFADAHPNTQTFPANHFDYVHMRLLFGSVPDWPRLLREAYRCCKPGGSFDVVGEGLVQDAFGRAGFVDVNEWEFECPFGSWPDDQNLKNIGTYARAAITRDAQGWILFVWSEIMDQSLLKVVVDSAILRVQLRNPDVHANVLMRSVYGRKPGQKEVHTAAASGRSTAAASVGATSAAGGESAATRGSVPESKSVLQDN</sequence>
<keyword evidence="2" id="KW-1185">Reference proteome</keyword>
<gene>
    <name evidence="1" type="ORF">F5144DRAFT_652451</name>
</gene>
<accession>A0ACB7P2X6</accession>
<evidence type="ECO:0000313" key="2">
    <source>
        <dbReference type="Proteomes" id="UP000724584"/>
    </source>
</evidence>
<dbReference type="Proteomes" id="UP000724584">
    <property type="component" value="Unassembled WGS sequence"/>
</dbReference>
<dbReference type="EMBL" id="JAGIZQ010000005">
    <property type="protein sequence ID" value="KAH6627529.1"/>
    <property type="molecule type" value="Genomic_DNA"/>
</dbReference>
<protein>
    <submittedName>
        <fullName evidence="1">S-adenosyl-L-methionine-dependent methyltransferase</fullName>
    </submittedName>
</protein>
<reference evidence="1 2" key="1">
    <citation type="journal article" date="2021" name="Nat. Commun.">
        <title>Genetic determinants of endophytism in the Arabidopsis root mycobiome.</title>
        <authorList>
            <person name="Mesny F."/>
            <person name="Miyauchi S."/>
            <person name="Thiergart T."/>
            <person name="Pickel B."/>
            <person name="Atanasova L."/>
            <person name="Karlsson M."/>
            <person name="Huettel B."/>
            <person name="Barry K.W."/>
            <person name="Haridas S."/>
            <person name="Chen C."/>
            <person name="Bauer D."/>
            <person name="Andreopoulos W."/>
            <person name="Pangilinan J."/>
            <person name="LaButti K."/>
            <person name="Riley R."/>
            <person name="Lipzen A."/>
            <person name="Clum A."/>
            <person name="Drula E."/>
            <person name="Henrissat B."/>
            <person name="Kohler A."/>
            <person name="Grigoriev I.V."/>
            <person name="Martin F.M."/>
            <person name="Hacquard S."/>
        </authorList>
    </citation>
    <scope>NUCLEOTIDE SEQUENCE [LARGE SCALE GENOMIC DNA]</scope>
    <source>
        <strain evidence="1 2">MPI-SDFR-AT-0079</strain>
    </source>
</reference>
<proteinExistence type="predicted"/>
<name>A0ACB7P2X6_9PEZI</name>
<keyword evidence="1" id="KW-0489">Methyltransferase</keyword>
<comment type="caution">
    <text evidence="1">The sequence shown here is derived from an EMBL/GenBank/DDBJ whole genome shotgun (WGS) entry which is preliminary data.</text>
</comment>
<organism evidence="1 2">
    <name type="scientific">Chaetomium tenue</name>
    <dbReference type="NCBI Taxonomy" id="1854479"/>
    <lineage>
        <taxon>Eukaryota</taxon>
        <taxon>Fungi</taxon>
        <taxon>Dikarya</taxon>
        <taxon>Ascomycota</taxon>
        <taxon>Pezizomycotina</taxon>
        <taxon>Sordariomycetes</taxon>
        <taxon>Sordariomycetidae</taxon>
        <taxon>Sordariales</taxon>
        <taxon>Chaetomiaceae</taxon>
        <taxon>Chaetomium</taxon>
    </lineage>
</organism>